<dbReference type="InterPro" id="IPR029045">
    <property type="entry name" value="ClpP/crotonase-like_dom_sf"/>
</dbReference>
<dbReference type="UniPathway" id="UPA00362"/>
<dbReference type="EC" id="3.1.2.4" evidence="9"/>
<evidence type="ECO:0000256" key="7">
    <source>
        <dbReference type="ARBA" id="ARBA00023128"/>
    </source>
</evidence>
<sequence length="377" mass="41849">KNCTFCIFPFFSRLKPLHRLQRIQAHLMSSHVEPEVLLEKVGRTGVITINRPKVLNALNLTMIRQIYPQLKKWENDSEVDIVIIKGAGGKAFCAGGDIRAVTEAGKAGGSLAQDFFREEYILNNAIGAYRKPYIAIIDGITMGGGVGLSVHGRFRVATEKTLFAMPETAIGLFPDVGGGYFLPRLRGKLGLFLALTGFRLKGRDVQRAGVATHFVESNKIPDLEKELVDLKCPSNADISKLLEFHQKQKVLESFFVPTTRLFSSSSVEGIMQNLRADGSDFANKQAETLSKMSPTSLKITFKQLQLGAALSLQDVLVMEYRLSQACMRGCDFHEGVRAVLVDRDQNPKWNPSTLDQVSDQLVDKYFSSPAEKDLMFT</sequence>
<proteinExistence type="inferred from homology"/>
<comment type="subcellular location">
    <subcellularLocation>
        <location evidence="2 9">Mitochondrion</location>
    </subcellularLocation>
</comment>
<dbReference type="GeneTree" id="ENSGT00890000139491"/>
<reference evidence="11" key="1">
    <citation type="submission" date="2025-08" db="UniProtKB">
        <authorList>
            <consortium name="Ensembl"/>
        </authorList>
    </citation>
    <scope>IDENTIFICATION</scope>
</reference>
<evidence type="ECO:0000256" key="1">
    <source>
        <dbReference type="ARBA" id="ARBA00001709"/>
    </source>
</evidence>
<gene>
    <name evidence="11" type="primary">HIBCH</name>
    <name evidence="11" type="synonym">hibch</name>
</gene>
<accession>A0A8C6NQX9</accession>
<evidence type="ECO:0000256" key="4">
    <source>
        <dbReference type="ARBA" id="ARBA00005254"/>
    </source>
</evidence>
<keyword evidence="6 9" id="KW-0378">Hydrolase</keyword>
<comment type="pathway">
    <text evidence="3 9">Amino-acid degradation; L-valine degradation.</text>
</comment>
<evidence type="ECO:0000256" key="2">
    <source>
        <dbReference type="ARBA" id="ARBA00004173"/>
    </source>
</evidence>
<dbReference type="FunFam" id="3.90.226.10:FF:000026">
    <property type="entry name" value="3-hydroxyisobutyryl-CoA hydrolase, mitochondrial"/>
    <property type="match status" value="1"/>
</dbReference>
<organism evidence="11 12">
    <name type="scientific">Nothobranchius furzeri</name>
    <name type="common">Turquoise killifish</name>
    <dbReference type="NCBI Taxonomy" id="105023"/>
    <lineage>
        <taxon>Eukaryota</taxon>
        <taxon>Metazoa</taxon>
        <taxon>Chordata</taxon>
        <taxon>Craniata</taxon>
        <taxon>Vertebrata</taxon>
        <taxon>Euteleostomi</taxon>
        <taxon>Actinopterygii</taxon>
        <taxon>Neopterygii</taxon>
        <taxon>Teleostei</taxon>
        <taxon>Neoteleostei</taxon>
        <taxon>Acanthomorphata</taxon>
        <taxon>Ovalentaria</taxon>
        <taxon>Atherinomorphae</taxon>
        <taxon>Cyprinodontiformes</taxon>
        <taxon>Nothobranchiidae</taxon>
        <taxon>Nothobranchius</taxon>
    </lineage>
</organism>
<dbReference type="Ensembl" id="ENSNFUT00015019835.1">
    <property type="protein sequence ID" value="ENSNFUP00015018947.1"/>
    <property type="gene ID" value="ENSNFUG00015009072.1"/>
</dbReference>
<dbReference type="InterPro" id="IPR045004">
    <property type="entry name" value="ECH_dom"/>
</dbReference>
<dbReference type="InterPro" id="IPR032259">
    <property type="entry name" value="HIBYL-CoA-H"/>
</dbReference>
<dbReference type="NCBIfam" id="NF004127">
    <property type="entry name" value="PRK05617.1"/>
    <property type="match status" value="1"/>
</dbReference>
<keyword evidence="7 9" id="KW-0496">Mitochondrion</keyword>
<evidence type="ECO:0000259" key="10">
    <source>
        <dbReference type="Pfam" id="PF16113"/>
    </source>
</evidence>
<comment type="function">
    <text evidence="8">Hydrolyzes 3-hydroxyisobutyryl-CoA (HIBYL-CoA), a saline catabolite. Has high activity toward isobutyryl-CoA. Could be an isobutyryl-CoA dehydrogenase that functions in valine catabolism. Also hydrolyzes 3-hydroxypropanoyl-CoA.</text>
</comment>
<evidence type="ECO:0000313" key="11">
    <source>
        <dbReference type="Ensembl" id="ENSNFUP00015018947.1"/>
    </source>
</evidence>
<dbReference type="Pfam" id="PF16113">
    <property type="entry name" value="ECH_2"/>
    <property type="match status" value="1"/>
</dbReference>
<dbReference type="PANTHER" id="PTHR43176:SF3">
    <property type="entry name" value="3-HYDROXYISOBUTYRYL-COA HYDROLASE, MITOCHONDRIAL"/>
    <property type="match status" value="1"/>
</dbReference>
<dbReference type="SUPFAM" id="SSF52096">
    <property type="entry name" value="ClpP/crotonase"/>
    <property type="match status" value="1"/>
</dbReference>
<keyword evidence="5" id="KW-0101">Branched-chain amino acid catabolism</keyword>
<keyword evidence="12" id="KW-1185">Reference proteome</keyword>
<comment type="similarity">
    <text evidence="4 9">Belongs to the enoyl-CoA hydratase/isomerase family.</text>
</comment>
<dbReference type="CDD" id="cd06558">
    <property type="entry name" value="crotonase-like"/>
    <property type="match status" value="1"/>
</dbReference>
<evidence type="ECO:0000256" key="6">
    <source>
        <dbReference type="ARBA" id="ARBA00022801"/>
    </source>
</evidence>
<feature type="domain" description="Enoyl-CoA hydratase/isomerase" evidence="10">
    <location>
        <begin position="45"/>
        <end position="366"/>
    </location>
</feature>
<dbReference type="GO" id="GO:0003860">
    <property type="term" value="F:3-hydroxyisobutyryl-CoA hydrolase activity"/>
    <property type="evidence" value="ECO:0007669"/>
    <property type="project" value="UniProtKB-UniRule"/>
</dbReference>
<evidence type="ECO:0000256" key="9">
    <source>
        <dbReference type="RuleBase" id="RU369070"/>
    </source>
</evidence>
<dbReference type="GO" id="GO:0006574">
    <property type="term" value="P:L-valine catabolic process"/>
    <property type="evidence" value="ECO:0007669"/>
    <property type="project" value="UniProtKB-UniRule"/>
</dbReference>
<dbReference type="AlphaFoldDB" id="A0A8C6NQX9"/>
<evidence type="ECO:0000256" key="5">
    <source>
        <dbReference type="ARBA" id="ARBA00022456"/>
    </source>
</evidence>
<evidence type="ECO:0000256" key="3">
    <source>
        <dbReference type="ARBA" id="ARBA00005109"/>
    </source>
</evidence>
<dbReference type="GO" id="GO:0005739">
    <property type="term" value="C:mitochondrion"/>
    <property type="evidence" value="ECO:0007669"/>
    <property type="project" value="UniProtKB-SubCell"/>
</dbReference>
<evidence type="ECO:0000313" key="12">
    <source>
        <dbReference type="Proteomes" id="UP000694548"/>
    </source>
</evidence>
<dbReference type="PANTHER" id="PTHR43176">
    <property type="entry name" value="3-HYDROXYISOBUTYRYL-COA HYDROLASE-RELATED"/>
    <property type="match status" value="1"/>
</dbReference>
<protein>
    <recommendedName>
        <fullName evidence="9">3-hydroxyisobutyryl-CoA hydrolase</fullName>
        <shortName evidence="9">HIB-CoA hydrolase</shortName>
        <shortName evidence="9">HIBYL-CoA-H</shortName>
        <ecNumber evidence="9">3.1.2.4</ecNumber>
    </recommendedName>
    <alternativeName>
        <fullName evidence="9">3-hydroxyisobutyryl-coenzyme A hydrolase</fullName>
    </alternativeName>
</protein>
<comment type="catalytic activity">
    <reaction evidence="1 9">
        <text>3-hydroxy-2-methylpropanoyl-CoA + H2O = 3-hydroxy-2-methylpropanoate + CoA + H(+)</text>
        <dbReference type="Rhea" id="RHEA:20888"/>
        <dbReference type="ChEBI" id="CHEBI:11805"/>
        <dbReference type="ChEBI" id="CHEBI:15377"/>
        <dbReference type="ChEBI" id="CHEBI:15378"/>
        <dbReference type="ChEBI" id="CHEBI:57287"/>
        <dbReference type="ChEBI" id="CHEBI:57340"/>
        <dbReference type="EC" id="3.1.2.4"/>
    </reaction>
</comment>
<evidence type="ECO:0000256" key="8">
    <source>
        <dbReference type="ARBA" id="ARBA00024871"/>
    </source>
</evidence>
<name>A0A8C6NQX9_NOTFU</name>
<reference evidence="11" key="2">
    <citation type="submission" date="2025-09" db="UniProtKB">
        <authorList>
            <consortium name="Ensembl"/>
        </authorList>
    </citation>
    <scope>IDENTIFICATION</scope>
</reference>
<dbReference type="Gene3D" id="3.90.226.10">
    <property type="entry name" value="2-enoyl-CoA Hydratase, Chain A, domain 1"/>
    <property type="match status" value="1"/>
</dbReference>
<dbReference type="Proteomes" id="UP000694548">
    <property type="component" value="Unassembled WGS sequence"/>
</dbReference>